<organism evidence="1 2">
    <name type="scientific">Saccharothrix violaceirubra</name>
    <dbReference type="NCBI Taxonomy" id="413306"/>
    <lineage>
        <taxon>Bacteria</taxon>
        <taxon>Bacillati</taxon>
        <taxon>Actinomycetota</taxon>
        <taxon>Actinomycetes</taxon>
        <taxon>Pseudonocardiales</taxon>
        <taxon>Pseudonocardiaceae</taxon>
        <taxon>Saccharothrix</taxon>
    </lineage>
</organism>
<dbReference type="Proteomes" id="UP000542674">
    <property type="component" value="Unassembled WGS sequence"/>
</dbReference>
<accession>A0A7W7SXG8</accession>
<dbReference type="EMBL" id="JACHJS010000001">
    <property type="protein sequence ID" value="MBB4962678.1"/>
    <property type="molecule type" value="Genomic_DNA"/>
</dbReference>
<keyword evidence="2" id="KW-1185">Reference proteome</keyword>
<comment type="caution">
    <text evidence="1">The sequence shown here is derived from an EMBL/GenBank/DDBJ whole genome shotgun (WGS) entry which is preliminary data.</text>
</comment>
<name>A0A7W7SXG8_9PSEU</name>
<evidence type="ECO:0000313" key="2">
    <source>
        <dbReference type="Proteomes" id="UP000542674"/>
    </source>
</evidence>
<dbReference type="AlphaFoldDB" id="A0A7W7SXG8"/>
<reference evidence="1 2" key="1">
    <citation type="submission" date="2020-08" db="EMBL/GenBank/DDBJ databases">
        <title>Sequencing the genomes of 1000 actinobacteria strains.</title>
        <authorList>
            <person name="Klenk H.-P."/>
        </authorList>
    </citation>
    <scope>NUCLEOTIDE SEQUENCE [LARGE SCALE GENOMIC DNA]</scope>
    <source>
        <strain evidence="1 2">DSM 45084</strain>
    </source>
</reference>
<sequence>MVPQIEDEVAVRGFLRAVQADEVEYDRDVLALIM</sequence>
<protein>
    <submittedName>
        <fullName evidence="1">Uncharacterized protein</fullName>
    </submittedName>
</protein>
<evidence type="ECO:0000313" key="1">
    <source>
        <dbReference type="EMBL" id="MBB4962678.1"/>
    </source>
</evidence>
<gene>
    <name evidence="1" type="ORF">F4559_000037</name>
</gene>
<proteinExistence type="predicted"/>